<feature type="disulfide bond" evidence="10">
    <location>
        <begin position="602"/>
        <end position="619"/>
    </location>
</feature>
<keyword evidence="9 10" id="KW-0424">Laminin EGF-like domain</keyword>
<evidence type="ECO:0000313" key="14">
    <source>
        <dbReference type="EMBL" id="VDN56480.1"/>
    </source>
</evidence>
<feature type="chain" id="PRO_5041080572" evidence="11">
    <location>
        <begin position="18"/>
        <end position="1131"/>
    </location>
</feature>
<keyword evidence="8" id="KW-0325">Glycoprotein</keyword>
<dbReference type="Pfam" id="PF00055">
    <property type="entry name" value="Laminin_N"/>
    <property type="match status" value="1"/>
</dbReference>
<evidence type="ECO:0000256" key="11">
    <source>
        <dbReference type="SAM" id="SignalP"/>
    </source>
</evidence>
<gene>
    <name evidence="14" type="ORF">DME_LOCUS6453</name>
</gene>
<feature type="disulfide bond" evidence="10">
    <location>
        <begin position="554"/>
        <end position="563"/>
    </location>
</feature>
<keyword evidence="2" id="KW-0964">Secreted</keyword>
<dbReference type="PROSITE" id="PS50027">
    <property type="entry name" value="EGF_LAM_2"/>
    <property type="match status" value="8"/>
</dbReference>
<dbReference type="Pfam" id="PF00053">
    <property type="entry name" value="EGF_laminin"/>
    <property type="match status" value="10"/>
</dbReference>
<dbReference type="CDD" id="cd02795">
    <property type="entry name" value="CBM6-CBM35-CBM36_like"/>
    <property type="match status" value="1"/>
</dbReference>
<feature type="domain" description="Laminin EGF-like" evidence="12">
    <location>
        <begin position="600"/>
        <end position="645"/>
    </location>
</feature>
<dbReference type="PANTHER" id="PTHR10574">
    <property type="entry name" value="NETRIN/LAMININ-RELATED"/>
    <property type="match status" value="1"/>
</dbReference>
<dbReference type="PRINTS" id="PR00011">
    <property type="entry name" value="EGFLAMININ"/>
</dbReference>
<feature type="domain" description="Laminin EGF-like" evidence="12">
    <location>
        <begin position="458"/>
        <end position="504"/>
    </location>
</feature>
<evidence type="ECO:0000256" key="9">
    <source>
        <dbReference type="ARBA" id="ARBA00023292"/>
    </source>
</evidence>
<dbReference type="FunFam" id="2.10.25.10:FF:000388">
    <property type="entry name" value="Laminin subunit alpha"/>
    <property type="match status" value="1"/>
</dbReference>
<evidence type="ECO:0000259" key="13">
    <source>
        <dbReference type="PROSITE" id="PS51117"/>
    </source>
</evidence>
<feature type="disulfide bond" evidence="10">
    <location>
        <begin position="679"/>
        <end position="688"/>
    </location>
</feature>
<evidence type="ECO:0000256" key="5">
    <source>
        <dbReference type="ARBA" id="ARBA00022737"/>
    </source>
</evidence>
<dbReference type="EMBL" id="UYYG01001155">
    <property type="protein sequence ID" value="VDN56480.1"/>
    <property type="molecule type" value="Genomic_DNA"/>
</dbReference>
<feature type="disulfide bond" evidence="10">
    <location>
        <begin position="704"/>
        <end position="716"/>
    </location>
</feature>
<accession>A0A158Q3B9</accession>
<reference evidence="14 16" key="2">
    <citation type="submission" date="2018-11" db="EMBL/GenBank/DDBJ databases">
        <authorList>
            <consortium name="Pathogen Informatics"/>
        </authorList>
    </citation>
    <scope>NUCLEOTIDE SEQUENCE [LARGE SCALE GENOMIC DNA]</scope>
</reference>
<dbReference type="OrthoDB" id="10011303at2759"/>
<dbReference type="CDD" id="cd00055">
    <property type="entry name" value="EGF_Lam"/>
    <property type="match status" value="10"/>
</dbReference>
<dbReference type="FunFam" id="2.10.25.10:FF:000209">
    <property type="entry name" value="Laminin subunit alpha 5"/>
    <property type="match status" value="2"/>
</dbReference>
<dbReference type="FunFam" id="2.10.25.10:FF:000069">
    <property type="entry name" value="Laminin subunit alpha 1"/>
    <property type="match status" value="1"/>
</dbReference>
<feature type="domain" description="Laminin N-terminal" evidence="13">
    <location>
        <begin position="16"/>
        <end position="283"/>
    </location>
</feature>
<evidence type="ECO:0000256" key="8">
    <source>
        <dbReference type="ARBA" id="ARBA00023180"/>
    </source>
</evidence>
<feature type="disulfide bond" evidence="10">
    <location>
        <begin position="479"/>
        <end position="488"/>
    </location>
</feature>
<feature type="disulfide bond" evidence="10">
    <location>
        <begin position="724"/>
        <end position="733"/>
    </location>
</feature>
<dbReference type="Proteomes" id="UP000038040">
    <property type="component" value="Unplaced"/>
</dbReference>
<feature type="disulfide bond" evidence="10">
    <location>
        <begin position="621"/>
        <end position="630"/>
    </location>
</feature>
<comment type="caution">
    <text evidence="10">Lacks conserved residue(s) required for the propagation of feature annotation.</text>
</comment>
<evidence type="ECO:0000259" key="12">
    <source>
        <dbReference type="PROSITE" id="PS50027"/>
    </source>
</evidence>
<feature type="disulfide bond" evidence="10">
    <location>
        <begin position="774"/>
        <end position="783"/>
    </location>
</feature>
<feature type="disulfide bond" evidence="10">
    <location>
        <begin position="458"/>
        <end position="470"/>
    </location>
</feature>
<feature type="domain" description="Laminin EGF-like" evidence="12">
    <location>
        <begin position="749"/>
        <end position="803"/>
    </location>
</feature>
<reference evidence="17" key="1">
    <citation type="submission" date="2016-04" db="UniProtKB">
        <authorList>
            <consortium name="WormBaseParasite"/>
        </authorList>
    </citation>
    <scope>IDENTIFICATION</scope>
</reference>
<dbReference type="AlphaFoldDB" id="A0A158Q3B9"/>
<evidence type="ECO:0000313" key="16">
    <source>
        <dbReference type="Proteomes" id="UP000274756"/>
    </source>
</evidence>
<dbReference type="Pfam" id="PF24973">
    <property type="entry name" value="EGF_LMN_ATRN"/>
    <property type="match status" value="1"/>
</dbReference>
<evidence type="ECO:0000313" key="15">
    <source>
        <dbReference type="Proteomes" id="UP000038040"/>
    </source>
</evidence>
<feature type="disulfide bond" evidence="10">
    <location>
        <begin position="533"/>
        <end position="545"/>
    </location>
</feature>
<evidence type="ECO:0000256" key="2">
    <source>
        <dbReference type="ARBA" id="ARBA00022525"/>
    </source>
</evidence>
<dbReference type="GO" id="GO:0048468">
    <property type="term" value="P:cell development"/>
    <property type="evidence" value="ECO:0007669"/>
    <property type="project" value="UniProtKB-ARBA"/>
</dbReference>
<dbReference type="WBParaSite" id="DME_0000209301-mRNA-1">
    <property type="protein sequence ID" value="DME_0000209301-mRNA-1"/>
    <property type="gene ID" value="DME_0000209301"/>
</dbReference>
<keyword evidence="5" id="KW-0677">Repeat</keyword>
<dbReference type="PROSITE" id="PS01248">
    <property type="entry name" value="EGF_LAM_1"/>
    <property type="match status" value="2"/>
</dbReference>
<comment type="subcellular location">
    <subcellularLocation>
        <location evidence="1">Secreted</location>
        <location evidence="1">Extracellular space</location>
        <location evidence="1">Extracellular matrix</location>
        <location evidence="1">Basement membrane</location>
    </subcellularLocation>
</comment>
<dbReference type="SMART" id="SM00180">
    <property type="entry name" value="EGF_Lam"/>
    <property type="match status" value="11"/>
</dbReference>
<evidence type="ECO:0000256" key="1">
    <source>
        <dbReference type="ARBA" id="ARBA00004302"/>
    </source>
</evidence>
<dbReference type="Gene3D" id="2.10.25.10">
    <property type="entry name" value="Laminin"/>
    <property type="match status" value="10"/>
</dbReference>
<evidence type="ECO:0000256" key="10">
    <source>
        <dbReference type="PROSITE-ProRule" id="PRU00460"/>
    </source>
</evidence>
<feature type="domain" description="Laminin EGF-like" evidence="12">
    <location>
        <begin position="413"/>
        <end position="457"/>
    </location>
</feature>
<keyword evidence="7 10" id="KW-1015">Disulfide bond</keyword>
<organism evidence="15 17">
    <name type="scientific">Dracunculus medinensis</name>
    <name type="common">Guinea worm</name>
    <dbReference type="NCBI Taxonomy" id="318479"/>
    <lineage>
        <taxon>Eukaryota</taxon>
        <taxon>Metazoa</taxon>
        <taxon>Ecdysozoa</taxon>
        <taxon>Nematoda</taxon>
        <taxon>Chromadorea</taxon>
        <taxon>Rhabditida</taxon>
        <taxon>Spirurina</taxon>
        <taxon>Dracunculoidea</taxon>
        <taxon>Dracunculidae</taxon>
        <taxon>Dracunculus</taxon>
    </lineage>
</organism>
<feature type="domain" description="Laminin EGF-like" evidence="12">
    <location>
        <begin position="533"/>
        <end position="578"/>
    </location>
</feature>
<dbReference type="STRING" id="318479.A0A158Q3B9"/>
<dbReference type="GO" id="GO:0009887">
    <property type="term" value="P:animal organ morphogenesis"/>
    <property type="evidence" value="ECO:0007669"/>
    <property type="project" value="TreeGrafter"/>
</dbReference>
<feature type="domain" description="Laminin EGF-like" evidence="12">
    <location>
        <begin position="704"/>
        <end position="748"/>
    </location>
</feature>
<dbReference type="SMART" id="SM00136">
    <property type="entry name" value="LamNT"/>
    <property type="match status" value="1"/>
</dbReference>
<name>A0A158Q3B9_DRAME</name>
<dbReference type="FunFam" id="2.10.25.10:FF:000090">
    <property type="entry name" value="laminin subunit alpha"/>
    <property type="match status" value="1"/>
</dbReference>
<feature type="disulfide bond" evidence="10">
    <location>
        <begin position="600"/>
        <end position="612"/>
    </location>
</feature>
<feature type="domain" description="Laminin EGF-like" evidence="12">
    <location>
        <begin position="804"/>
        <end position="856"/>
    </location>
</feature>
<feature type="signal peptide" evidence="11">
    <location>
        <begin position="1"/>
        <end position="17"/>
    </location>
</feature>
<dbReference type="Proteomes" id="UP000274756">
    <property type="component" value="Unassembled WGS sequence"/>
</dbReference>
<dbReference type="InterPro" id="IPR008211">
    <property type="entry name" value="Laminin_N"/>
</dbReference>
<keyword evidence="3" id="KW-0272">Extracellular matrix</keyword>
<dbReference type="SUPFAM" id="SSF57196">
    <property type="entry name" value="EGF/Laminin"/>
    <property type="match status" value="11"/>
</dbReference>
<feature type="disulfide bond" evidence="10">
    <location>
        <begin position="660"/>
        <end position="677"/>
    </location>
</feature>
<dbReference type="GO" id="GO:0005604">
    <property type="term" value="C:basement membrane"/>
    <property type="evidence" value="ECO:0007669"/>
    <property type="project" value="UniProtKB-SubCell"/>
</dbReference>
<dbReference type="FunFam" id="2.10.25.10:FF:000034">
    <property type="entry name" value="Laminin subunit alpha 3"/>
    <property type="match status" value="2"/>
</dbReference>
<dbReference type="FunFam" id="2.10.25.10:FF:000011">
    <property type="entry name" value="Cadherin EGF LAG seven-pass G-type receptor"/>
    <property type="match status" value="1"/>
</dbReference>
<evidence type="ECO:0000256" key="6">
    <source>
        <dbReference type="ARBA" id="ARBA00022869"/>
    </source>
</evidence>
<evidence type="ECO:0000256" key="7">
    <source>
        <dbReference type="ARBA" id="ARBA00023157"/>
    </source>
</evidence>
<dbReference type="InterPro" id="IPR056863">
    <property type="entry name" value="LMN_ATRN_NET-like_EGF"/>
</dbReference>
<evidence type="ECO:0000313" key="17">
    <source>
        <dbReference type="WBParaSite" id="DME_0000209301-mRNA-1"/>
    </source>
</evidence>
<keyword evidence="6" id="KW-0084">Basement membrane</keyword>
<feature type="disulfide bond" evidence="10">
    <location>
        <begin position="535"/>
        <end position="552"/>
    </location>
</feature>
<proteinExistence type="predicted"/>
<feature type="disulfide bond" evidence="10">
    <location>
        <begin position="827"/>
        <end position="836"/>
    </location>
</feature>
<feature type="disulfide bond" evidence="10">
    <location>
        <begin position="460"/>
        <end position="477"/>
    </location>
</feature>
<feature type="domain" description="Laminin EGF-like" evidence="12">
    <location>
        <begin position="658"/>
        <end position="703"/>
    </location>
</feature>
<dbReference type="InterPro" id="IPR002049">
    <property type="entry name" value="LE_dom"/>
</dbReference>
<feature type="disulfide bond" evidence="10">
    <location>
        <begin position="658"/>
        <end position="670"/>
    </location>
</feature>
<dbReference type="PROSITE" id="PS51117">
    <property type="entry name" value="LAMININ_NTER"/>
    <property type="match status" value="1"/>
</dbReference>
<protein>
    <submittedName>
        <fullName evidence="17">Laminin EGF-like domain-containing protein</fullName>
    </submittedName>
</protein>
<keyword evidence="16" id="KW-1185">Reference proteome</keyword>
<evidence type="ECO:0000256" key="4">
    <source>
        <dbReference type="ARBA" id="ARBA00022729"/>
    </source>
</evidence>
<sequence>MFSGLVIFTFVLTNICGQVLVPPYTNLALGKRITATATCGEINGKPIKEMFCQIAGSNQYSPHNQYSYTTVNDRLSVFQEFKAEKQSFVQGGQICDFCQANTSFAHPAENMEFHVAYVWIQMASSPRPASWILERSVDYGKTFMPWQYFAETPAECARLFGRNSLQPIIEDDSVICTHEYSGIHPIENAEIMINLMEDRPGRHNFSHSLTLQSFSRATNVRLQLLRTKTLHGHLMDVNRRNDPTVTRLSKCKTCSKGKAELFWSYTQNLQYYYAIKEIFMGGRCVCNGHAGTCDILDARRPRLLVCRCEHNTCGDQCERCCPGYEQKQWRRTKEGEHFVCEPCNCHGHSEECEYDAELDAKNLSLDIHGNYNGGGRCLNCRDNTEGVNCNKCSFGYYRPKDKLWNETDVCHRCVCDPLKHTGACQEETGHCECKPQFTGENCDKCALGYYGPPECKPCECSLNGTIDEICLPEDGQCPCKSNYGGLFCSKCALGYTNFSAGCIGLYFQVFWMIFYNFNCDGITFVEFALILECKCETIGSVHSHCNENSSQCSCKSGFAGLSCDKCASGYFNYPKCECKLRINLPKECKRLAYINEKLDCDCDPSGTEAEICDKASGKCICKGGFFGEKCDQCQKEFYGYPHCKVKKKINVFISDQKCNCSKIGSQSLICDTKTGDCQCYANFTSRICDRCAPGFYEYPKCMPCSCLASGSKGLTCDSQGHCYCKDNFQGEKCDKCKENFYNFPICEECNCNPNGVVTSFAGCDKVAPGELCTCKRNVAGRTCDQCQPTYWDLQYHHEDGCVECDCDIAGSLSMLNTCDLVDGQCFCKRYASGRKCNKCAYGFYDLQLHNQLACRKCKCDVGGALGIGCDIKTGQCKCRPRITGKRCNEPIENHYFPTLWHNKYEAEDGLSPENRAVRFATDQSLFPNSSMRGYAVFSPIQDEVILEITISKASIYRLLLHLMNPTTVDIGAEIIITPTYTHTQDVEQSVKATFSPMDMPSTICVNKNQPFVLNPGRWRIHIRTKQRLFLDYIVLLPSEYYEGTLLKESPNEPCEGLSKEKNNCVDFLYPPLKTAARTSVEDGLMTETIEDETVRKPLEKMPIEILPAIIGNAAYIRADNRSRQIHMEIED</sequence>
<dbReference type="Gene3D" id="2.60.120.260">
    <property type="entry name" value="Galactose-binding domain-like"/>
    <property type="match status" value="1"/>
</dbReference>
<dbReference type="PANTHER" id="PTHR10574:SF406">
    <property type="entry name" value="LAMININ SUBUNIT ALPHA 5"/>
    <property type="match status" value="1"/>
</dbReference>
<feature type="disulfide bond" evidence="10">
    <location>
        <begin position="433"/>
        <end position="442"/>
    </location>
</feature>
<dbReference type="InterPro" id="IPR050440">
    <property type="entry name" value="Laminin/Netrin_ECM"/>
</dbReference>
<evidence type="ECO:0000256" key="3">
    <source>
        <dbReference type="ARBA" id="ARBA00022530"/>
    </source>
</evidence>
<dbReference type="GO" id="GO:0009888">
    <property type="term" value="P:tissue development"/>
    <property type="evidence" value="ECO:0007669"/>
    <property type="project" value="TreeGrafter"/>
</dbReference>
<keyword evidence="4 11" id="KW-0732">Signal</keyword>